<dbReference type="PANTHER" id="PTHR22936">
    <property type="entry name" value="RHOMBOID-RELATED"/>
    <property type="match status" value="1"/>
</dbReference>
<evidence type="ECO:0000259" key="9">
    <source>
        <dbReference type="Pfam" id="PF01694"/>
    </source>
</evidence>
<evidence type="ECO:0000256" key="1">
    <source>
        <dbReference type="ARBA" id="ARBA00004141"/>
    </source>
</evidence>
<dbReference type="GO" id="GO:0004252">
    <property type="term" value="F:serine-type endopeptidase activity"/>
    <property type="evidence" value="ECO:0007669"/>
    <property type="project" value="InterPro"/>
</dbReference>
<gene>
    <name evidence="10" type="ORF">A6J80_03150</name>
</gene>
<dbReference type="InterPro" id="IPR002610">
    <property type="entry name" value="Peptidase_S54_rhomboid-like"/>
</dbReference>
<dbReference type="SUPFAM" id="SSF144091">
    <property type="entry name" value="Rhomboid-like"/>
    <property type="match status" value="1"/>
</dbReference>
<dbReference type="GO" id="GO:0016020">
    <property type="term" value="C:membrane"/>
    <property type="evidence" value="ECO:0007669"/>
    <property type="project" value="UniProtKB-SubCell"/>
</dbReference>
<dbReference type="Gene3D" id="1.20.1540.10">
    <property type="entry name" value="Rhomboid-like"/>
    <property type="match status" value="1"/>
</dbReference>
<dbReference type="STRING" id="147645.A6J80_03150"/>
<feature type="transmembrane region" description="Helical" evidence="8">
    <location>
        <begin position="116"/>
        <end position="136"/>
    </location>
</feature>
<keyword evidence="2 10" id="KW-0645">Protease</keyword>
<keyword evidence="6 8" id="KW-1133">Transmembrane helix</keyword>
<name>A0A1V0GP85_9RHOB</name>
<dbReference type="RefSeq" id="WP_080620459.1">
    <property type="nucleotide sequence ID" value="NZ_CAWMZI010000001.1"/>
</dbReference>
<dbReference type="KEGG" id="pye:A6J80_03150"/>
<evidence type="ECO:0000256" key="7">
    <source>
        <dbReference type="ARBA" id="ARBA00023136"/>
    </source>
</evidence>
<evidence type="ECO:0000256" key="3">
    <source>
        <dbReference type="ARBA" id="ARBA00022692"/>
    </source>
</evidence>
<dbReference type="Pfam" id="PF01694">
    <property type="entry name" value="Rhomboid"/>
    <property type="match status" value="1"/>
</dbReference>
<evidence type="ECO:0000256" key="5">
    <source>
        <dbReference type="ARBA" id="ARBA00022825"/>
    </source>
</evidence>
<keyword evidence="3 8" id="KW-0812">Transmembrane</keyword>
<accession>A0A1V0GP85</accession>
<reference evidence="10" key="1">
    <citation type="submission" date="2017-12" db="EMBL/GenBank/DDBJ databases">
        <title>FDA dAtabase for Regulatory Grade micrObial Sequences (FDA-ARGOS): Supporting development and validation of Infectious Disease Dx tests.</title>
        <authorList>
            <person name="Campos J."/>
            <person name="Goldberg B."/>
            <person name="Tallon L."/>
            <person name="Sadzewicz L."/>
            <person name="Sengamalay N."/>
            <person name="Ott S."/>
            <person name="Godinez A."/>
            <person name="Nagaraj S."/>
            <person name="Vyas G."/>
            <person name="Aluvathingal J."/>
            <person name="Nadendla S."/>
            <person name="Geyer C."/>
            <person name="Nandy P."/>
            <person name="Hobson J."/>
            <person name="Sichtig H."/>
        </authorList>
    </citation>
    <scope>NUCLEOTIDE SEQUENCE</scope>
    <source>
        <strain evidence="10">FDAARGOS_252</strain>
    </source>
</reference>
<keyword evidence="5" id="KW-0720">Serine protease</keyword>
<feature type="domain" description="Peptidase S54 rhomboid" evidence="9">
    <location>
        <begin position="78"/>
        <end position="223"/>
    </location>
</feature>
<dbReference type="AlphaFoldDB" id="A0A1V0GP85"/>
<feature type="transmembrane region" description="Helical" evidence="8">
    <location>
        <begin position="210"/>
        <end position="231"/>
    </location>
</feature>
<dbReference type="InterPro" id="IPR035952">
    <property type="entry name" value="Rhomboid-like_sf"/>
</dbReference>
<evidence type="ECO:0000256" key="2">
    <source>
        <dbReference type="ARBA" id="ARBA00022670"/>
    </source>
</evidence>
<sequence>MRPGYDESPLNPVPAVVWALVLPMIAAEAVFGLAQLGFVGGGAPGTGLAMRQIAVERTAYIPELVLRLWQMRVFLLDQSWRVLTYSFVHLSLMHAVFVIVFTLALGNLIAHQFRAWAVIALFFGSAILGALVYTLVAGLLPQFQFRPLIGGYPAVYGLVGAFTFLLWTRLGQENANRMRAFTLIGMLLAFQLVFGILFQDGNTTWIAEVAGFAAGFGLSFVLIPGGVARVLRQIRQR</sequence>
<feature type="transmembrane region" description="Helical" evidence="8">
    <location>
        <begin position="15"/>
        <end position="38"/>
    </location>
</feature>
<proteinExistence type="predicted"/>
<evidence type="ECO:0000256" key="6">
    <source>
        <dbReference type="ARBA" id="ARBA00022989"/>
    </source>
</evidence>
<dbReference type="InterPro" id="IPR022764">
    <property type="entry name" value="Peptidase_S54_rhomboid_dom"/>
</dbReference>
<evidence type="ECO:0000313" key="10">
    <source>
        <dbReference type="EMBL" id="ARC35509.1"/>
    </source>
</evidence>
<keyword evidence="4" id="KW-0378">Hydrolase</keyword>
<evidence type="ECO:0000313" key="11">
    <source>
        <dbReference type="Proteomes" id="UP000191257"/>
    </source>
</evidence>
<evidence type="ECO:0000256" key="4">
    <source>
        <dbReference type="ARBA" id="ARBA00022801"/>
    </source>
</evidence>
<protein>
    <submittedName>
        <fullName evidence="10">Rhomboid family intramembrane serine protease</fullName>
    </submittedName>
</protein>
<dbReference type="eggNOG" id="COG0705">
    <property type="taxonomic scope" value="Bacteria"/>
</dbReference>
<dbReference type="EMBL" id="CP020442">
    <property type="protein sequence ID" value="ARC35509.1"/>
    <property type="molecule type" value="Genomic_DNA"/>
</dbReference>
<keyword evidence="11" id="KW-1185">Reference proteome</keyword>
<keyword evidence="7 8" id="KW-0472">Membrane</keyword>
<feature type="transmembrane region" description="Helical" evidence="8">
    <location>
        <begin position="87"/>
        <end position="109"/>
    </location>
</feature>
<feature type="transmembrane region" description="Helical" evidence="8">
    <location>
        <begin position="180"/>
        <end position="198"/>
    </location>
</feature>
<dbReference type="PANTHER" id="PTHR22936:SF69">
    <property type="entry name" value="RHOMBOID-LIKE PROTEIN"/>
    <property type="match status" value="1"/>
</dbReference>
<dbReference type="GO" id="GO:0006508">
    <property type="term" value="P:proteolysis"/>
    <property type="evidence" value="ECO:0007669"/>
    <property type="project" value="UniProtKB-KW"/>
</dbReference>
<dbReference type="Proteomes" id="UP000191257">
    <property type="component" value="Chromosome"/>
</dbReference>
<feature type="transmembrane region" description="Helical" evidence="8">
    <location>
        <begin position="148"/>
        <end position="168"/>
    </location>
</feature>
<evidence type="ECO:0000256" key="8">
    <source>
        <dbReference type="SAM" id="Phobius"/>
    </source>
</evidence>
<organism evidence="10 11">
    <name type="scientific">Paracoccus yeei</name>
    <dbReference type="NCBI Taxonomy" id="147645"/>
    <lineage>
        <taxon>Bacteria</taxon>
        <taxon>Pseudomonadati</taxon>
        <taxon>Pseudomonadota</taxon>
        <taxon>Alphaproteobacteria</taxon>
        <taxon>Rhodobacterales</taxon>
        <taxon>Paracoccaceae</taxon>
        <taxon>Paracoccus</taxon>
    </lineage>
</organism>
<comment type="subcellular location">
    <subcellularLocation>
        <location evidence="1">Membrane</location>
        <topology evidence="1">Multi-pass membrane protein</topology>
    </subcellularLocation>
</comment>